<sequence>MNVTKEFFQHPLALVDSEEVGVGTRVWAWAHVLEGAIVGAHCNIGEHSYIEGDSRLGDNVTVKNGVSVWAGVTVEDNCFLGPNCAFTNDLNPRAYIKKDPERLLATIVKAGASIGANATIICGNTIGRYAFVGAGATVTVDVADHALVVGTPARQIAWMCTCAQKIPLSQKHTVGEPLRCDHCGCEYTETKSGLVPVAVQAQN</sequence>
<dbReference type="Gene3D" id="2.160.10.10">
    <property type="entry name" value="Hexapeptide repeat proteins"/>
    <property type="match status" value="1"/>
</dbReference>
<dbReference type="CDD" id="cd03358">
    <property type="entry name" value="LbH_WxcM_N_like"/>
    <property type="match status" value="1"/>
</dbReference>
<dbReference type="AlphaFoldDB" id="Q1ISR7"/>
<accession>Q1ISR7</accession>
<dbReference type="SUPFAM" id="SSF51161">
    <property type="entry name" value="Trimeric LpxA-like enzymes"/>
    <property type="match status" value="1"/>
</dbReference>
<dbReference type="Proteomes" id="UP000002432">
    <property type="component" value="Chromosome"/>
</dbReference>
<comment type="similarity">
    <text evidence="1">Belongs to the transferase hexapeptide repeat family.</text>
</comment>
<keyword evidence="3" id="KW-1185">Reference proteome</keyword>
<name>Q1ISR7_KORVE</name>
<dbReference type="eggNOG" id="COG0110">
    <property type="taxonomic scope" value="Bacteria"/>
</dbReference>
<evidence type="ECO:0000256" key="1">
    <source>
        <dbReference type="ARBA" id="ARBA00007274"/>
    </source>
</evidence>
<proteinExistence type="inferred from homology"/>
<gene>
    <name evidence="2" type="ordered locus">Acid345_1080</name>
</gene>
<reference evidence="2 3" key="1">
    <citation type="journal article" date="2009" name="Appl. Environ. Microbiol.">
        <title>Three genomes from the phylum Acidobacteria provide insight into the lifestyles of these microorganisms in soils.</title>
        <authorList>
            <person name="Ward N.L."/>
            <person name="Challacombe J.F."/>
            <person name="Janssen P.H."/>
            <person name="Henrissat B."/>
            <person name="Coutinho P.M."/>
            <person name="Wu M."/>
            <person name="Xie G."/>
            <person name="Haft D.H."/>
            <person name="Sait M."/>
            <person name="Badger J."/>
            <person name="Barabote R.D."/>
            <person name="Bradley B."/>
            <person name="Brettin T.S."/>
            <person name="Brinkac L.M."/>
            <person name="Bruce D."/>
            <person name="Creasy T."/>
            <person name="Daugherty S.C."/>
            <person name="Davidsen T.M."/>
            <person name="DeBoy R.T."/>
            <person name="Detter J.C."/>
            <person name="Dodson R.J."/>
            <person name="Durkin A.S."/>
            <person name="Ganapathy A."/>
            <person name="Gwinn-Giglio M."/>
            <person name="Han C.S."/>
            <person name="Khouri H."/>
            <person name="Kiss H."/>
            <person name="Kothari S.P."/>
            <person name="Madupu R."/>
            <person name="Nelson K.E."/>
            <person name="Nelson W.C."/>
            <person name="Paulsen I."/>
            <person name="Penn K."/>
            <person name="Ren Q."/>
            <person name="Rosovitz M.J."/>
            <person name="Selengut J.D."/>
            <person name="Shrivastava S."/>
            <person name="Sullivan S.A."/>
            <person name="Tapia R."/>
            <person name="Thompson L.S."/>
            <person name="Watkins K.L."/>
            <person name="Yang Q."/>
            <person name="Yu C."/>
            <person name="Zafar N."/>
            <person name="Zhou L."/>
            <person name="Kuske C.R."/>
        </authorList>
    </citation>
    <scope>NUCLEOTIDE SEQUENCE [LARGE SCALE GENOMIC DNA]</scope>
    <source>
        <strain evidence="2 3">Ellin345</strain>
    </source>
</reference>
<dbReference type="InterPro" id="IPR011004">
    <property type="entry name" value="Trimer_LpxA-like_sf"/>
</dbReference>
<dbReference type="RefSeq" id="WP_011521885.1">
    <property type="nucleotide sequence ID" value="NC_008009.1"/>
</dbReference>
<dbReference type="OrthoDB" id="9801697at2"/>
<dbReference type="Pfam" id="PF00132">
    <property type="entry name" value="Hexapep"/>
    <property type="match status" value="1"/>
</dbReference>
<dbReference type="EnsemblBacteria" id="ABF40083">
    <property type="protein sequence ID" value="ABF40083"/>
    <property type="gene ID" value="Acid345_1080"/>
</dbReference>
<evidence type="ECO:0000313" key="2">
    <source>
        <dbReference type="EMBL" id="ABF40083.1"/>
    </source>
</evidence>
<dbReference type="KEGG" id="aba:Acid345_1080"/>
<dbReference type="HOGENOM" id="CLU_051638_9_1_0"/>
<protein>
    <submittedName>
        <fullName evidence="2">Transferase, hexapeptide repeat protein</fullName>
    </submittedName>
</protein>
<evidence type="ECO:0000313" key="3">
    <source>
        <dbReference type="Proteomes" id="UP000002432"/>
    </source>
</evidence>
<dbReference type="InterPro" id="IPR050179">
    <property type="entry name" value="Trans_hexapeptide_repeat"/>
</dbReference>
<dbReference type="STRING" id="204669.Acid345_1080"/>
<dbReference type="Pfam" id="PF14602">
    <property type="entry name" value="Hexapep_2"/>
    <property type="match status" value="1"/>
</dbReference>
<dbReference type="InterPro" id="IPR001451">
    <property type="entry name" value="Hexapep"/>
</dbReference>
<dbReference type="GO" id="GO:0016740">
    <property type="term" value="F:transferase activity"/>
    <property type="evidence" value="ECO:0007669"/>
    <property type="project" value="UniProtKB-KW"/>
</dbReference>
<keyword evidence="2" id="KW-0808">Transferase</keyword>
<dbReference type="PANTHER" id="PTHR43300">
    <property type="entry name" value="ACETYLTRANSFERASE"/>
    <property type="match status" value="1"/>
</dbReference>
<dbReference type="PANTHER" id="PTHR43300:SF4">
    <property type="entry name" value="ACYL-[ACYL-CARRIER-PROTEIN]--UDP-N-ACETYLGLUCOSAMINE O-ACYLTRANSFERASE"/>
    <property type="match status" value="1"/>
</dbReference>
<organism evidence="2 3">
    <name type="scientific">Koribacter versatilis (strain Ellin345)</name>
    <dbReference type="NCBI Taxonomy" id="204669"/>
    <lineage>
        <taxon>Bacteria</taxon>
        <taxon>Pseudomonadati</taxon>
        <taxon>Acidobacteriota</taxon>
        <taxon>Terriglobia</taxon>
        <taxon>Terriglobales</taxon>
        <taxon>Candidatus Korobacteraceae</taxon>
        <taxon>Candidatus Korobacter</taxon>
    </lineage>
</organism>
<dbReference type="EMBL" id="CP000360">
    <property type="protein sequence ID" value="ABF40083.1"/>
    <property type="molecule type" value="Genomic_DNA"/>
</dbReference>